<keyword evidence="11" id="KW-0413">Isomerase</keyword>
<dbReference type="PANTHER" id="PTHR13713">
    <property type="entry name" value="SIALYLTRANSFERASE"/>
    <property type="match status" value="1"/>
</dbReference>
<reference evidence="11 12" key="1">
    <citation type="submission" date="2019-04" db="EMBL/GenBank/DDBJ databases">
        <title>Draft genome of the big-headed turtle Platysternon megacephalum.</title>
        <authorList>
            <person name="Gong S."/>
        </authorList>
    </citation>
    <scope>NUCLEOTIDE SEQUENCE [LARGE SCALE GENOMIC DNA]</scope>
    <source>
        <strain evidence="11">DO16091913</strain>
        <tissue evidence="11">Muscle</tissue>
    </source>
</reference>
<dbReference type="Proteomes" id="UP000297703">
    <property type="component" value="Unassembled WGS sequence"/>
</dbReference>
<dbReference type="InterPro" id="IPR001675">
    <property type="entry name" value="Glyco_trans_29"/>
</dbReference>
<dbReference type="GO" id="GO:0000139">
    <property type="term" value="C:Golgi membrane"/>
    <property type="evidence" value="ECO:0007669"/>
    <property type="project" value="UniProtKB-SubCell"/>
</dbReference>
<dbReference type="OrthoDB" id="10264956at2759"/>
<organism evidence="11 12">
    <name type="scientific">Platysternon megacephalum</name>
    <name type="common">big-headed turtle</name>
    <dbReference type="NCBI Taxonomy" id="55544"/>
    <lineage>
        <taxon>Eukaryota</taxon>
        <taxon>Metazoa</taxon>
        <taxon>Chordata</taxon>
        <taxon>Craniata</taxon>
        <taxon>Vertebrata</taxon>
        <taxon>Euteleostomi</taxon>
        <taxon>Archelosauria</taxon>
        <taxon>Testudinata</taxon>
        <taxon>Testudines</taxon>
        <taxon>Cryptodira</taxon>
        <taxon>Durocryptodira</taxon>
        <taxon>Testudinoidea</taxon>
        <taxon>Platysternidae</taxon>
        <taxon>Platysternon</taxon>
    </lineage>
</organism>
<dbReference type="STRING" id="55544.A0A4D9DHU4"/>
<keyword evidence="5" id="KW-0812">Transmembrane</keyword>
<accession>A0A4D9DHU4</accession>
<evidence type="ECO:0000256" key="8">
    <source>
        <dbReference type="ARBA" id="ARBA00023034"/>
    </source>
</evidence>
<dbReference type="InterPro" id="IPR038578">
    <property type="entry name" value="GT29-like_sf"/>
</dbReference>
<comment type="caution">
    <text evidence="11">The sequence shown here is derived from an EMBL/GenBank/DDBJ whole genome shotgun (WGS) entry which is preliminary data.</text>
</comment>
<evidence type="ECO:0000256" key="1">
    <source>
        <dbReference type="ARBA" id="ARBA00004323"/>
    </source>
</evidence>
<keyword evidence="3" id="KW-0328">Glycosyltransferase</keyword>
<evidence type="ECO:0000256" key="3">
    <source>
        <dbReference type="ARBA" id="ARBA00022676"/>
    </source>
</evidence>
<reference evidence="11 12" key="2">
    <citation type="submission" date="2019-04" db="EMBL/GenBank/DDBJ databases">
        <title>The genome sequence of big-headed turtle.</title>
        <authorList>
            <person name="Gong S."/>
        </authorList>
    </citation>
    <scope>NUCLEOTIDE SEQUENCE [LARGE SCALE GENOMIC DNA]</scope>
    <source>
        <strain evidence="11">DO16091913</strain>
        <tissue evidence="11">Muscle</tissue>
    </source>
</reference>
<keyword evidence="8" id="KW-0333">Golgi apparatus</keyword>
<comment type="subcellular location">
    <subcellularLocation>
        <location evidence="1">Golgi apparatus membrane</location>
        <topology evidence="1">Single-pass type II membrane protein</topology>
    </subcellularLocation>
</comment>
<evidence type="ECO:0000256" key="4">
    <source>
        <dbReference type="ARBA" id="ARBA00022679"/>
    </source>
</evidence>
<dbReference type="GO" id="GO:0008373">
    <property type="term" value="F:sialyltransferase activity"/>
    <property type="evidence" value="ECO:0007669"/>
    <property type="project" value="InterPro"/>
</dbReference>
<dbReference type="PANTHER" id="PTHR13713:SF37">
    <property type="entry name" value="CMP-N-ACETYLNEURAMINATE-BETA-1,4-GALACTOSIDE ALPHA-2,3-SIALYLTRANSFERASE"/>
    <property type="match status" value="1"/>
</dbReference>
<evidence type="ECO:0000256" key="2">
    <source>
        <dbReference type="ARBA" id="ARBA00006003"/>
    </source>
</evidence>
<dbReference type="Pfam" id="PF00777">
    <property type="entry name" value="Glyco_transf_29"/>
    <property type="match status" value="1"/>
</dbReference>
<dbReference type="Gene3D" id="3.90.1480.20">
    <property type="entry name" value="Glycosyl transferase family 29"/>
    <property type="match status" value="1"/>
</dbReference>
<evidence type="ECO:0000256" key="7">
    <source>
        <dbReference type="ARBA" id="ARBA00022989"/>
    </source>
</evidence>
<dbReference type="AlphaFoldDB" id="A0A4D9DHU4"/>
<evidence type="ECO:0000313" key="11">
    <source>
        <dbReference type="EMBL" id="TFJ95767.1"/>
    </source>
</evidence>
<evidence type="ECO:0000313" key="12">
    <source>
        <dbReference type="Proteomes" id="UP000297703"/>
    </source>
</evidence>
<evidence type="ECO:0000256" key="10">
    <source>
        <dbReference type="ARBA" id="ARBA00023180"/>
    </source>
</evidence>
<evidence type="ECO:0000256" key="6">
    <source>
        <dbReference type="ARBA" id="ARBA00022968"/>
    </source>
</evidence>
<keyword evidence="6" id="KW-0735">Signal-anchor</keyword>
<keyword evidence="12" id="KW-1185">Reference proteome</keyword>
<evidence type="ECO:0000256" key="9">
    <source>
        <dbReference type="ARBA" id="ARBA00023136"/>
    </source>
</evidence>
<evidence type="ECO:0000256" key="5">
    <source>
        <dbReference type="ARBA" id="ARBA00022692"/>
    </source>
</evidence>
<keyword evidence="4" id="KW-0808">Transferase</keyword>
<proteinExistence type="inferred from homology"/>
<dbReference type="InterPro" id="IPR051142">
    <property type="entry name" value="Glycosyltransferase_29"/>
</dbReference>
<keyword evidence="9" id="KW-0472">Membrane</keyword>
<keyword evidence="10" id="KW-0325">Glycoprotein</keyword>
<dbReference type="EMBL" id="QXTE01001481">
    <property type="protein sequence ID" value="TFJ95767.1"/>
    <property type="molecule type" value="Genomic_DNA"/>
</dbReference>
<keyword evidence="7" id="KW-1133">Transmembrane helix</keyword>
<comment type="similarity">
    <text evidence="2">Belongs to the glycosyltransferase 29 family.</text>
</comment>
<protein>
    <submittedName>
        <fullName evidence="11">Glucose-6-phosphate isomerase</fullName>
    </submittedName>
</protein>
<sequence length="83" mass="9994">MLSSVKGFEKDVGGKTTLRITYPEGAIQKLEQYEKDSFFVLAGFKWQDFKWLKYIVYKEKVERSKLQKVISTQRIWKHFQEQQ</sequence>
<dbReference type="GO" id="GO:0016853">
    <property type="term" value="F:isomerase activity"/>
    <property type="evidence" value="ECO:0007669"/>
    <property type="project" value="UniProtKB-KW"/>
</dbReference>
<gene>
    <name evidence="11" type="ORF">DR999_PMT22551</name>
</gene>
<name>A0A4D9DHU4_9SAUR</name>